<dbReference type="Proteomes" id="UP001520878">
    <property type="component" value="Unassembled WGS sequence"/>
</dbReference>
<dbReference type="PROSITE" id="PS51163">
    <property type="entry name" value="YRDC"/>
    <property type="match status" value="1"/>
</dbReference>
<dbReference type="Gene3D" id="3.90.870.10">
    <property type="entry name" value="DHBP synthase"/>
    <property type="match status" value="1"/>
</dbReference>
<dbReference type="EC" id="2.7.7.87" evidence="3 13"/>
<dbReference type="Pfam" id="PF01300">
    <property type="entry name" value="Sua5_yciO_yrdC"/>
    <property type="match status" value="1"/>
</dbReference>
<dbReference type="NCBIfam" id="TIGR00057">
    <property type="entry name" value="L-threonylcarbamoyladenylate synthase"/>
    <property type="match status" value="1"/>
</dbReference>
<dbReference type="PANTHER" id="PTHR17490:SF16">
    <property type="entry name" value="THREONYLCARBAMOYL-AMP SYNTHASE"/>
    <property type="match status" value="1"/>
</dbReference>
<keyword evidence="5 13" id="KW-0963">Cytoplasm</keyword>
<dbReference type="Gene3D" id="3.40.50.11030">
    <property type="entry name" value="Threonylcarbamoyl-AMP synthase, C-terminal domain"/>
    <property type="match status" value="1"/>
</dbReference>
<reference evidence="15 16" key="1">
    <citation type="submission" date="2021-10" db="EMBL/GenBank/DDBJ databases">
        <title>Draft genome of Aestuariibacter halophilus JC2043.</title>
        <authorList>
            <person name="Emsley S.A."/>
            <person name="Pfannmuller K.M."/>
            <person name="Ushijima B."/>
            <person name="Saw J.H."/>
            <person name="Videau P."/>
        </authorList>
    </citation>
    <scope>NUCLEOTIDE SEQUENCE [LARGE SCALE GENOMIC DNA]</scope>
    <source>
        <strain evidence="15 16">JC2043</strain>
    </source>
</reference>
<keyword evidence="10 13" id="KW-0067">ATP-binding</keyword>
<comment type="function">
    <text evidence="13">Required for the formation of a threonylcarbamoyl group on adenosine at position 37 (t(6)A37) in tRNAs that read codons beginning with adenine.</text>
</comment>
<keyword evidence="7 13" id="KW-0819">tRNA processing</keyword>
<protein>
    <recommendedName>
        <fullName evidence="4 13">Threonylcarbamoyl-AMP synthase</fullName>
        <shortName evidence="13">TC-AMP synthase</shortName>
        <ecNumber evidence="3 13">2.7.7.87</ecNumber>
    </recommendedName>
    <alternativeName>
        <fullName evidence="11 13">L-threonylcarbamoyladenylate synthase</fullName>
    </alternativeName>
</protein>
<feature type="domain" description="YrdC-like" evidence="14">
    <location>
        <begin position="21"/>
        <end position="206"/>
    </location>
</feature>
<evidence type="ECO:0000256" key="5">
    <source>
        <dbReference type="ARBA" id="ARBA00022490"/>
    </source>
</evidence>
<dbReference type="PIRSF" id="PIRSF004930">
    <property type="entry name" value="Tln_factor_SUA5"/>
    <property type="match status" value="1"/>
</dbReference>
<evidence type="ECO:0000256" key="9">
    <source>
        <dbReference type="ARBA" id="ARBA00022741"/>
    </source>
</evidence>
<evidence type="ECO:0000256" key="10">
    <source>
        <dbReference type="ARBA" id="ARBA00022840"/>
    </source>
</evidence>
<comment type="subcellular location">
    <subcellularLocation>
        <location evidence="1 13">Cytoplasm</location>
    </subcellularLocation>
</comment>
<keyword evidence="6 13" id="KW-0808">Transferase</keyword>
<keyword evidence="16" id="KW-1185">Reference proteome</keyword>
<evidence type="ECO:0000313" key="16">
    <source>
        <dbReference type="Proteomes" id="UP001520878"/>
    </source>
</evidence>
<evidence type="ECO:0000256" key="6">
    <source>
        <dbReference type="ARBA" id="ARBA00022679"/>
    </source>
</evidence>
<evidence type="ECO:0000256" key="13">
    <source>
        <dbReference type="PIRNR" id="PIRNR004930"/>
    </source>
</evidence>
<evidence type="ECO:0000259" key="14">
    <source>
        <dbReference type="PROSITE" id="PS51163"/>
    </source>
</evidence>
<sequence length="333" mass="35871">MEGLSGAGLLKATQTLSLTDVQGRSTAARWLKQGKLVAIPTETVYGLAASAANGDAVKGVFTAKGRPLDHPLILHVATVEQLDGWVAHISDQARTLMDAFWPGPLTLILPRHPEASDLITAGKDTIAVRMPADPLLREILSNCGPVVAPSANPHKKISPTSARQVLQGLDGRIDAVVDGGPCTLGLESTILDVCHQPPRILRAGPLFADQLSEVLGQTVLTPEQHSVSVAGNMPAHYQPNTPAQLMARATLVEALAQIEADQHRPVVLHYSAIDLAPDVIAKALPNQRRDYARQLYDAMAWADSQAGGEIWIERPPLAWLEVQDRLQRACYRE</sequence>
<dbReference type="InterPro" id="IPR005145">
    <property type="entry name" value="Sua5_C"/>
</dbReference>
<evidence type="ECO:0000256" key="3">
    <source>
        <dbReference type="ARBA" id="ARBA00012584"/>
    </source>
</evidence>
<gene>
    <name evidence="15" type="ORF">LJ739_17300</name>
</gene>
<evidence type="ECO:0000256" key="11">
    <source>
        <dbReference type="ARBA" id="ARBA00029774"/>
    </source>
</evidence>
<dbReference type="InterPro" id="IPR017945">
    <property type="entry name" value="DHBP_synth_RibB-like_a/b_dom"/>
</dbReference>
<evidence type="ECO:0000256" key="4">
    <source>
        <dbReference type="ARBA" id="ARBA00015492"/>
    </source>
</evidence>
<evidence type="ECO:0000256" key="7">
    <source>
        <dbReference type="ARBA" id="ARBA00022694"/>
    </source>
</evidence>
<keyword evidence="8 13" id="KW-0548">Nucleotidyltransferase</keyword>
<evidence type="ECO:0000256" key="8">
    <source>
        <dbReference type="ARBA" id="ARBA00022695"/>
    </source>
</evidence>
<comment type="catalytic activity">
    <reaction evidence="12 13">
        <text>L-threonine + hydrogencarbonate + ATP = L-threonylcarbamoyladenylate + diphosphate + H2O</text>
        <dbReference type="Rhea" id="RHEA:36407"/>
        <dbReference type="ChEBI" id="CHEBI:15377"/>
        <dbReference type="ChEBI" id="CHEBI:17544"/>
        <dbReference type="ChEBI" id="CHEBI:30616"/>
        <dbReference type="ChEBI" id="CHEBI:33019"/>
        <dbReference type="ChEBI" id="CHEBI:57926"/>
        <dbReference type="ChEBI" id="CHEBI:73682"/>
        <dbReference type="EC" id="2.7.7.87"/>
    </reaction>
</comment>
<dbReference type="Pfam" id="PF03481">
    <property type="entry name" value="Sua5_C"/>
    <property type="match status" value="1"/>
</dbReference>
<dbReference type="InterPro" id="IPR010923">
    <property type="entry name" value="T(6)A37_SUA5"/>
</dbReference>
<comment type="caution">
    <text evidence="15">The sequence shown here is derived from an EMBL/GenBank/DDBJ whole genome shotgun (WGS) entry which is preliminary data.</text>
</comment>
<evidence type="ECO:0000313" key="15">
    <source>
        <dbReference type="EMBL" id="MCC2618014.1"/>
    </source>
</evidence>
<dbReference type="EMBL" id="JAJEWP010000006">
    <property type="protein sequence ID" value="MCC2618014.1"/>
    <property type="molecule type" value="Genomic_DNA"/>
</dbReference>
<dbReference type="SUPFAM" id="SSF55821">
    <property type="entry name" value="YrdC/RibB"/>
    <property type="match status" value="1"/>
</dbReference>
<dbReference type="RefSeq" id="WP_229162474.1">
    <property type="nucleotide sequence ID" value="NZ_JAJEWP010000006.1"/>
</dbReference>
<keyword evidence="9 13" id="KW-0547">Nucleotide-binding</keyword>
<name>A0ABS8GBQ5_9ALTE</name>
<comment type="similarity">
    <text evidence="2 13">Belongs to the SUA5 family.</text>
</comment>
<dbReference type="InterPro" id="IPR050156">
    <property type="entry name" value="TC-AMP_synthase_SUA5"/>
</dbReference>
<dbReference type="InterPro" id="IPR006070">
    <property type="entry name" value="Sua5-like_dom"/>
</dbReference>
<evidence type="ECO:0000256" key="1">
    <source>
        <dbReference type="ARBA" id="ARBA00004496"/>
    </source>
</evidence>
<organism evidence="15 16">
    <name type="scientific">Fluctibacter halophilus</name>
    <dbReference type="NCBI Taxonomy" id="226011"/>
    <lineage>
        <taxon>Bacteria</taxon>
        <taxon>Pseudomonadati</taxon>
        <taxon>Pseudomonadota</taxon>
        <taxon>Gammaproteobacteria</taxon>
        <taxon>Alteromonadales</taxon>
        <taxon>Alteromonadaceae</taxon>
        <taxon>Fluctibacter</taxon>
    </lineage>
</organism>
<accession>A0ABS8GBQ5</accession>
<proteinExistence type="inferred from homology"/>
<dbReference type="InterPro" id="IPR038385">
    <property type="entry name" value="Sua5/YwlC_C"/>
</dbReference>
<evidence type="ECO:0000256" key="12">
    <source>
        <dbReference type="ARBA" id="ARBA00048366"/>
    </source>
</evidence>
<dbReference type="PANTHER" id="PTHR17490">
    <property type="entry name" value="SUA5"/>
    <property type="match status" value="1"/>
</dbReference>
<evidence type="ECO:0000256" key="2">
    <source>
        <dbReference type="ARBA" id="ARBA00007663"/>
    </source>
</evidence>